<accession>A0A8S0XGV3</accession>
<dbReference type="RefSeq" id="WP_174624259.1">
    <property type="nucleotide sequence ID" value="NZ_CADCXN010000001.1"/>
</dbReference>
<organism evidence="2 3">
    <name type="scientific">Candidatus Methylobacter favarea</name>
    <dbReference type="NCBI Taxonomy" id="2707345"/>
    <lineage>
        <taxon>Bacteria</taxon>
        <taxon>Pseudomonadati</taxon>
        <taxon>Pseudomonadota</taxon>
        <taxon>Gammaproteobacteria</taxon>
        <taxon>Methylococcales</taxon>
        <taxon>Methylococcaceae</taxon>
        <taxon>Methylobacter</taxon>
    </lineage>
</organism>
<feature type="compositionally biased region" description="Polar residues" evidence="1">
    <location>
        <begin position="37"/>
        <end position="46"/>
    </location>
</feature>
<sequence length="304" mass="33552">MNKNNWHQLTGILLTVILLALNSSVLAKTRKAEESSRPMQSVQTEVTPEAQDKISEKRRRIISEAVTSIEETEKALLALEAKKTDEAIAALEKVTGKLEVILSRDPQLTLAPLKVSVITSDLYASEAAIKKAIKEAEDYLEKGRVQEARTLISGLMSQMTVRVTSIPLATYPGAIKAVIPLIDQGKIDEAKAALELALNTLVVEEFIFPLPIMRAELLLENAEALAENKKRTDKENKELATFLNDAGTQLEIARALGYGDKKVHKNLADQINDIEKRTKGGKSGHGFFDKIRQSLADIKRSIMK</sequence>
<dbReference type="InterPro" id="IPR021236">
    <property type="entry name" value="Uncharacterised_YfdX"/>
</dbReference>
<dbReference type="AlphaFoldDB" id="A0A8S0XGV3"/>
<evidence type="ECO:0000256" key="1">
    <source>
        <dbReference type="SAM" id="MobiDB-lite"/>
    </source>
</evidence>
<comment type="caution">
    <text evidence="2">The sequence shown here is derived from an EMBL/GenBank/DDBJ whole genome shotgun (WGS) entry which is preliminary data.</text>
</comment>
<gene>
    <name evidence="2" type="ORF">METHB2_10071</name>
</gene>
<dbReference type="Pfam" id="PF10938">
    <property type="entry name" value="YfdX"/>
    <property type="match status" value="1"/>
</dbReference>
<dbReference type="Proteomes" id="UP000494216">
    <property type="component" value="Unassembled WGS sequence"/>
</dbReference>
<name>A0A8S0XGV3_9GAMM</name>
<dbReference type="EMBL" id="CADCXN010000001">
    <property type="protein sequence ID" value="CAA9889220.1"/>
    <property type="molecule type" value="Genomic_DNA"/>
</dbReference>
<evidence type="ECO:0008006" key="4">
    <source>
        <dbReference type="Google" id="ProtNLM"/>
    </source>
</evidence>
<proteinExistence type="predicted"/>
<protein>
    <recommendedName>
        <fullName evidence="4">YfdX family protein</fullName>
    </recommendedName>
</protein>
<evidence type="ECO:0000313" key="2">
    <source>
        <dbReference type="EMBL" id="CAA9889220.1"/>
    </source>
</evidence>
<feature type="region of interest" description="Disordered" evidence="1">
    <location>
        <begin position="31"/>
        <end position="50"/>
    </location>
</feature>
<keyword evidence="3" id="KW-1185">Reference proteome</keyword>
<evidence type="ECO:0000313" key="3">
    <source>
        <dbReference type="Proteomes" id="UP000494216"/>
    </source>
</evidence>
<reference evidence="2 3" key="1">
    <citation type="submission" date="2020-02" db="EMBL/GenBank/DDBJ databases">
        <authorList>
            <person name="Hogendoorn C."/>
        </authorList>
    </citation>
    <scope>NUCLEOTIDE SEQUENCE [LARGE SCALE GENOMIC DNA]</scope>
    <source>
        <strain evidence="2">METHB21</strain>
    </source>
</reference>